<evidence type="ECO:0000256" key="7">
    <source>
        <dbReference type="PIRSR" id="PIRSR627057-2"/>
    </source>
</evidence>
<gene>
    <name evidence="11" type="ORF">Cflav_PD1926</name>
</gene>
<feature type="transmembrane region" description="Helical" evidence="8">
    <location>
        <begin position="305"/>
        <end position="331"/>
    </location>
</feature>
<evidence type="ECO:0000259" key="9">
    <source>
        <dbReference type="Pfam" id="PF01435"/>
    </source>
</evidence>
<keyword evidence="8" id="KW-0812">Transmembrane</keyword>
<evidence type="ECO:0000313" key="11">
    <source>
        <dbReference type="EMBL" id="EEF59378.1"/>
    </source>
</evidence>
<dbReference type="GO" id="GO:0071586">
    <property type="term" value="P:CAAX-box protein processing"/>
    <property type="evidence" value="ECO:0007669"/>
    <property type="project" value="InterPro"/>
</dbReference>
<dbReference type="EMBL" id="ABOX02000029">
    <property type="protein sequence ID" value="EEF59378.1"/>
    <property type="molecule type" value="Genomic_DNA"/>
</dbReference>
<dbReference type="Pfam" id="PF16491">
    <property type="entry name" value="Peptidase_M48_N"/>
    <property type="match status" value="1"/>
</dbReference>
<feature type="transmembrane region" description="Helical" evidence="8">
    <location>
        <begin position="115"/>
        <end position="134"/>
    </location>
</feature>
<dbReference type="STRING" id="320771.Cflav_PD1926"/>
<feature type="transmembrane region" description="Helical" evidence="8">
    <location>
        <begin position="79"/>
        <end position="103"/>
    </location>
</feature>
<evidence type="ECO:0000256" key="1">
    <source>
        <dbReference type="ARBA" id="ARBA00022670"/>
    </source>
</evidence>
<dbReference type="CDD" id="cd07343">
    <property type="entry name" value="M48A_Zmpste24p_like"/>
    <property type="match status" value="1"/>
</dbReference>
<evidence type="ECO:0000259" key="10">
    <source>
        <dbReference type="Pfam" id="PF16491"/>
    </source>
</evidence>
<evidence type="ECO:0000256" key="8">
    <source>
        <dbReference type="SAM" id="Phobius"/>
    </source>
</evidence>
<evidence type="ECO:0000256" key="5">
    <source>
        <dbReference type="ARBA" id="ARBA00023049"/>
    </source>
</evidence>
<feature type="transmembrane region" description="Helical" evidence="8">
    <location>
        <begin position="168"/>
        <end position="186"/>
    </location>
</feature>
<dbReference type="InterPro" id="IPR032456">
    <property type="entry name" value="Peptidase_M48_N"/>
</dbReference>
<evidence type="ECO:0000313" key="12">
    <source>
        <dbReference type="Proteomes" id="UP000003688"/>
    </source>
</evidence>
<protein>
    <submittedName>
        <fullName evidence="11">Ste24 endopeptidase</fullName>
        <ecNumber evidence="11">3.4.24.84</ecNumber>
    </submittedName>
</protein>
<keyword evidence="4 7" id="KW-0862">Zinc</keyword>
<sequence precursor="true">MASSKRMQPDRQSGLFMRYLFFTIICLFFSRIGIAAEQLPALQGTPSSVTSQIESVDETLPVAVPEPSAKALAHYRSGTVLWCIRTIWELWLPILFLFTGFSARLREFARKIGRHWFWAMCIYFVVLVVLNYLLSLPLAYFQGFIRPHAYNLSNQTLAKWFTDSLKELGLVLVLGCLFLWIPYLLLKKSPRRWWLYASLAMVPIYFFVVMIQPVVMAPMFNQFTPVKDKALEAKIMALAERAGIHGAGIYEVNKSVDTKTANAYVSGFLGTKRIVLWDTIIAQLNERELMFVLGHEMGHYALNHVVKGILCLSVLTLVAFYGVHVAASFLLRRFSRYFGFDQLSDLASLPLLVLLINVFSLVLTPIGFAYSRHLEHEADRFGLELTHYNHSAGTGFVKLQQQSLGVPWPGLVYTIWRATHPSNGERVEFFNEYKPWLKHEPSRYEAYFTPEQPKK</sequence>
<feature type="binding site" evidence="7">
    <location>
        <position position="295"/>
    </location>
    <ligand>
        <name>Zn(2+)</name>
        <dbReference type="ChEBI" id="CHEBI:29105"/>
        <note>catalytic</note>
    </ligand>
</feature>
<feature type="active site" evidence="6">
    <location>
        <position position="296"/>
    </location>
</feature>
<keyword evidence="3 11" id="KW-0378">Hydrolase</keyword>
<dbReference type="InterPro" id="IPR001915">
    <property type="entry name" value="Peptidase_M48"/>
</dbReference>
<evidence type="ECO:0000256" key="2">
    <source>
        <dbReference type="ARBA" id="ARBA00022723"/>
    </source>
</evidence>
<comment type="caution">
    <text evidence="11">The sequence shown here is derived from an EMBL/GenBank/DDBJ whole genome shotgun (WGS) entry which is preliminary data.</text>
</comment>
<dbReference type="InterPro" id="IPR027057">
    <property type="entry name" value="CAXX_Prtase_1"/>
</dbReference>
<dbReference type="Gene3D" id="3.30.2010.10">
    <property type="entry name" value="Metalloproteases ('zincins'), catalytic domain"/>
    <property type="match status" value="1"/>
</dbReference>
<keyword evidence="8" id="KW-1133">Transmembrane helix</keyword>
<feature type="binding site" evidence="7">
    <location>
        <position position="375"/>
    </location>
    <ligand>
        <name>Zn(2+)</name>
        <dbReference type="ChEBI" id="CHEBI:29105"/>
        <note>catalytic</note>
    </ligand>
</feature>
<reference evidence="11 12" key="1">
    <citation type="journal article" date="2011" name="J. Bacteriol.">
        <title>Genome sequence of 'Pedosphaera parvula' Ellin514, an aerobic Verrucomicrobial isolate from pasture soil.</title>
        <authorList>
            <person name="Kant R."/>
            <person name="van Passel M.W."/>
            <person name="Sangwan P."/>
            <person name="Palva A."/>
            <person name="Lucas S."/>
            <person name="Copeland A."/>
            <person name="Lapidus A."/>
            <person name="Glavina Del Rio T."/>
            <person name="Dalin E."/>
            <person name="Tice H."/>
            <person name="Bruce D."/>
            <person name="Goodwin L."/>
            <person name="Pitluck S."/>
            <person name="Chertkov O."/>
            <person name="Larimer F.W."/>
            <person name="Land M.L."/>
            <person name="Hauser L."/>
            <person name="Brettin T.S."/>
            <person name="Detter J.C."/>
            <person name="Han S."/>
            <person name="de Vos W.M."/>
            <person name="Janssen P.H."/>
            <person name="Smidt H."/>
        </authorList>
    </citation>
    <scope>NUCLEOTIDE SEQUENCE [LARGE SCALE GENOMIC DNA]</scope>
    <source>
        <strain evidence="11 12">Ellin514</strain>
    </source>
</reference>
<accession>B9XLH5</accession>
<dbReference type="GO" id="GO:0004222">
    <property type="term" value="F:metalloendopeptidase activity"/>
    <property type="evidence" value="ECO:0007669"/>
    <property type="project" value="InterPro"/>
</dbReference>
<comment type="cofactor">
    <cofactor evidence="7">
        <name>Zn(2+)</name>
        <dbReference type="ChEBI" id="CHEBI:29105"/>
    </cofactor>
    <text evidence="7">Binds 1 zinc ion per subunit.</text>
</comment>
<dbReference type="Proteomes" id="UP000003688">
    <property type="component" value="Unassembled WGS sequence"/>
</dbReference>
<feature type="transmembrane region" description="Helical" evidence="8">
    <location>
        <begin position="193"/>
        <end position="215"/>
    </location>
</feature>
<evidence type="ECO:0000256" key="6">
    <source>
        <dbReference type="PIRSR" id="PIRSR627057-1"/>
    </source>
</evidence>
<dbReference type="AlphaFoldDB" id="B9XLH5"/>
<evidence type="ECO:0000256" key="3">
    <source>
        <dbReference type="ARBA" id="ARBA00022801"/>
    </source>
</evidence>
<dbReference type="EC" id="3.4.24.84" evidence="11"/>
<feature type="binding site" evidence="7">
    <location>
        <position position="299"/>
    </location>
    <ligand>
        <name>Zn(2+)</name>
        <dbReference type="ChEBI" id="CHEBI:29105"/>
        <note>catalytic</note>
    </ligand>
</feature>
<dbReference type="GO" id="GO:0046872">
    <property type="term" value="F:metal ion binding"/>
    <property type="evidence" value="ECO:0007669"/>
    <property type="project" value="UniProtKB-KW"/>
</dbReference>
<keyword evidence="5" id="KW-0482">Metalloprotease</keyword>
<feature type="domain" description="Peptidase M48" evidence="9">
    <location>
        <begin position="227"/>
        <end position="431"/>
    </location>
</feature>
<dbReference type="PANTHER" id="PTHR10120">
    <property type="entry name" value="CAAX PRENYL PROTEASE 1"/>
    <property type="match status" value="1"/>
</dbReference>
<proteinExistence type="predicted"/>
<feature type="transmembrane region" description="Helical" evidence="8">
    <location>
        <begin position="351"/>
        <end position="370"/>
    </location>
</feature>
<keyword evidence="2 7" id="KW-0479">Metal-binding</keyword>
<feature type="active site" description="Proton donor" evidence="6">
    <location>
        <position position="379"/>
    </location>
</feature>
<feature type="domain" description="CAAX prenyl protease 1 N-terminal" evidence="10">
    <location>
        <begin position="76"/>
        <end position="222"/>
    </location>
</feature>
<keyword evidence="8" id="KW-0472">Membrane</keyword>
<keyword evidence="1" id="KW-0645">Protease</keyword>
<keyword evidence="12" id="KW-1185">Reference proteome</keyword>
<evidence type="ECO:0000256" key="4">
    <source>
        <dbReference type="ARBA" id="ARBA00022833"/>
    </source>
</evidence>
<name>B9XLH5_PEDPL</name>
<dbReference type="Pfam" id="PF01435">
    <property type="entry name" value="Peptidase_M48"/>
    <property type="match status" value="1"/>
</dbReference>
<organism evidence="11 12">
    <name type="scientific">Pedosphaera parvula (strain Ellin514)</name>
    <dbReference type="NCBI Taxonomy" id="320771"/>
    <lineage>
        <taxon>Bacteria</taxon>
        <taxon>Pseudomonadati</taxon>
        <taxon>Verrucomicrobiota</taxon>
        <taxon>Pedosphaerae</taxon>
        <taxon>Pedosphaerales</taxon>
        <taxon>Pedosphaeraceae</taxon>
        <taxon>Pedosphaera</taxon>
    </lineage>
</organism>